<feature type="chain" id="PRO_5031194491" description="Coenzyme Q-binding protein COQ10 START domain-containing protein" evidence="1">
    <location>
        <begin position="21"/>
        <end position="181"/>
    </location>
</feature>
<feature type="signal peptide" evidence="1">
    <location>
        <begin position="1"/>
        <end position="20"/>
    </location>
</feature>
<sequence>MSMWMKLEVLVVLAAAIAYAYTPGAYTKAAPLTSLTFKVSLPRKQVAKLLVTDFKQTGGLWIDRAQSISKIQNGFLVKSDQYDMVVQWSKTGDFKWEEVNLYSPLFLTKDMRPTAAEIVKSPGIDWRVEWTLREISATETEVQRVAFHFEQFTNKVVPLHLLVSTVAAAENQAIATKFVER</sequence>
<protein>
    <recommendedName>
        <fullName evidence="3">Coenzyme Q-binding protein COQ10 START domain-containing protein</fullName>
    </recommendedName>
</protein>
<gene>
    <name evidence="2" type="ORF">CBRE1094_LOCUS41346</name>
</gene>
<evidence type="ECO:0000256" key="1">
    <source>
        <dbReference type="SAM" id="SignalP"/>
    </source>
</evidence>
<name>A0A7S2NH04_9EUKA</name>
<accession>A0A7S2NH04</accession>
<proteinExistence type="predicted"/>
<evidence type="ECO:0000313" key="2">
    <source>
        <dbReference type="EMBL" id="CAD9540552.1"/>
    </source>
</evidence>
<dbReference type="EMBL" id="HBGU01075858">
    <property type="protein sequence ID" value="CAD9540552.1"/>
    <property type="molecule type" value="Transcribed_RNA"/>
</dbReference>
<keyword evidence="1" id="KW-0732">Signal</keyword>
<organism evidence="2">
    <name type="scientific">Haptolina brevifila</name>
    <dbReference type="NCBI Taxonomy" id="156173"/>
    <lineage>
        <taxon>Eukaryota</taxon>
        <taxon>Haptista</taxon>
        <taxon>Haptophyta</taxon>
        <taxon>Prymnesiophyceae</taxon>
        <taxon>Prymnesiales</taxon>
        <taxon>Prymnesiaceae</taxon>
        <taxon>Haptolina</taxon>
    </lineage>
</organism>
<evidence type="ECO:0008006" key="3">
    <source>
        <dbReference type="Google" id="ProtNLM"/>
    </source>
</evidence>
<dbReference type="AlphaFoldDB" id="A0A7S2NH04"/>
<reference evidence="2" key="1">
    <citation type="submission" date="2021-01" db="EMBL/GenBank/DDBJ databases">
        <authorList>
            <person name="Corre E."/>
            <person name="Pelletier E."/>
            <person name="Niang G."/>
            <person name="Scheremetjew M."/>
            <person name="Finn R."/>
            <person name="Kale V."/>
            <person name="Holt S."/>
            <person name="Cochrane G."/>
            <person name="Meng A."/>
            <person name="Brown T."/>
            <person name="Cohen L."/>
        </authorList>
    </citation>
    <scope>NUCLEOTIDE SEQUENCE</scope>
    <source>
        <strain evidence="2">UTEX LB 985</strain>
    </source>
</reference>